<dbReference type="InterPro" id="IPR003660">
    <property type="entry name" value="HAMP_dom"/>
</dbReference>
<dbReference type="Gene3D" id="6.10.340.10">
    <property type="match status" value="1"/>
</dbReference>
<feature type="domain" description="HAMP" evidence="6">
    <location>
        <begin position="286"/>
        <end position="339"/>
    </location>
</feature>
<dbReference type="SUPFAM" id="SSF158472">
    <property type="entry name" value="HAMP domain-like"/>
    <property type="match status" value="1"/>
</dbReference>
<dbReference type="Pfam" id="PF02518">
    <property type="entry name" value="HATPase_c"/>
    <property type="match status" value="1"/>
</dbReference>
<dbReference type="Gene3D" id="3.30.565.10">
    <property type="entry name" value="Histidine kinase-like ATPase, C-terminal domain"/>
    <property type="match status" value="1"/>
</dbReference>
<sequence>MTAQSVVFRLHTEESVNRELMEKLNQELQDDADKFAAVLSELTTIAGEYRQNEMLYHYLDQEYSKDLEVMVRYQDDLYGLFTGKVLFPKEIRSICVYTNNEGLFNSVFVRKEDNVLDGSLGRTLLYSNMQPVTGKPSMMLQSCFVEDRASLYDENRFLSLLVTLDYYQQYGRYDKLMAVDVDLGYVSSVLNAGNLFRNIIMTDSQGVILADAHGYSGGPSYFSPQDEEFAGMQIMEKQIGSFPLTLYGICDPEIFAKEFDEGRFLSIGISGVCLLICCVFILTLARNINRRLGSLVRQAGEIAHGHFVTTKVREGGRDEFDLLQNGINAMSVQLKTLIEEGYQAEIARMELENETNQAKLLSLQAQVNPHFMFNALESIRLRALAKGERETAGVIKHMARMFRNLIEWDRNVIPLREELKFLDEFLYIQRYRFEDEFSYEIDVAGEAYDCLLPKMILQPLVENACVHGVEAVAEDRWVGIRAQTSGNVLEIRVEDNGGGIPPEKLTKLRSMIKGDAQASRSVGVWNVYRRLALSYGDAFTFQIDSTPGRGTVCTVRIPMKKEDITCTQL</sequence>
<organism evidence="7 8">
    <name type="scientific">Candidatus Caccousia avicola</name>
    <dbReference type="NCBI Taxonomy" id="2840721"/>
    <lineage>
        <taxon>Bacteria</taxon>
        <taxon>Bacillati</taxon>
        <taxon>Bacillota</taxon>
        <taxon>Clostridia</taxon>
        <taxon>Eubacteriales</taxon>
        <taxon>Oscillospiraceae</taxon>
        <taxon>Oscillospiraceae incertae sedis</taxon>
        <taxon>Candidatus Caccousia</taxon>
    </lineage>
</organism>
<name>A0A9D1ANJ8_9FIRM</name>
<evidence type="ECO:0000256" key="5">
    <source>
        <dbReference type="SAM" id="Phobius"/>
    </source>
</evidence>
<evidence type="ECO:0000256" key="1">
    <source>
        <dbReference type="ARBA" id="ARBA00004370"/>
    </source>
</evidence>
<protein>
    <submittedName>
        <fullName evidence="7">Sensor histidine kinase</fullName>
    </submittedName>
</protein>
<reference evidence="7" key="2">
    <citation type="journal article" date="2021" name="PeerJ">
        <title>Extensive microbial diversity within the chicken gut microbiome revealed by metagenomics and culture.</title>
        <authorList>
            <person name="Gilroy R."/>
            <person name="Ravi A."/>
            <person name="Getino M."/>
            <person name="Pursley I."/>
            <person name="Horton D.L."/>
            <person name="Alikhan N.F."/>
            <person name="Baker D."/>
            <person name="Gharbi K."/>
            <person name="Hall N."/>
            <person name="Watson M."/>
            <person name="Adriaenssens E.M."/>
            <person name="Foster-Nyarko E."/>
            <person name="Jarju S."/>
            <person name="Secka A."/>
            <person name="Antonio M."/>
            <person name="Oren A."/>
            <person name="Chaudhuri R.R."/>
            <person name="La Ragione R."/>
            <person name="Hildebrand F."/>
            <person name="Pallen M.J."/>
        </authorList>
    </citation>
    <scope>NUCLEOTIDE SEQUENCE</scope>
    <source>
        <strain evidence="7">ChiSxjej1B13-7958</strain>
    </source>
</reference>
<dbReference type="PANTHER" id="PTHR34220">
    <property type="entry name" value="SENSOR HISTIDINE KINASE YPDA"/>
    <property type="match status" value="1"/>
</dbReference>
<dbReference type="AlphaFoldDB" id="A0A9D1ANJ8"/>
<comment type="subcellular location">
    <subcellularLocation>
        <location evidence="1">Membrane</location>
    </subcellularLocation>
</comment>
<evidence type="ECO:0000256" key="4">
    <source>
        <dbReference type="ARBA" id="ARBA00022777"/>
    </source>
</evidence>
<evidence type="ECO:0000256" key="2">
    <source>
        <dbReference type="ARBA" id="ARBA00022553"/>
    </source>
</evidence>
<dbReference type="InterPro" id="IPR050640">
    <property type="entry name" value="Bact_2-comp_sensor_kinase"/>
</dbReference>
<evidence type="ECO:0000256" key="3">
    <source>
        <dbReference type="ARBA" id="ARBA00022679"/>
    </source>
</evidence>
<keyword evidence="5" id="KW-1133">Transmembrane helix</keyword>
<dbReference type="Proteomes" id="UP000824242">
    <property type="component" value="Unassembled WGS sequence"/>
</dbReference>
<dbReference type="GO" id="GO:0000155">
    <property type="term" value="F:phosphorelay sensor kinase activity"/>
    <property type="evidence" value="ECO:0007669"/>
    <property type="project" value="InterPro"/>
</dbReference>
<dbReference type="SMART" id="SM00304">
    <property type="entry name" value="HAMP"/>
    <property type="match status" value="1"/>
</dbReference>
<evidence type="ECO:0000313" key="8">
    <source>
        <dbReference type="Proteomes" id="UP000824242"/>
    </source>
</evidence>
<keyword evidence="5" id="KW-0812">Transmembrane</keyword>
<evidence type="ECO:0000259" key="6">
    <source>
        <dbReference type="PROSITE" id="PS50885"/>
    </source>
</evidence>
<dbReference type="PROSITE" id="PS50885">
    <property type="entry name" value="HAMP"/>
    <property type="match status" value="1"/>
</dbReference>
<dbReference type="GO" id="GO:0016020">
    <property type="term" value="C:membrane"/>
    <property type="evidence" value="ECO:0007669"/>
    <property type="project" value="UniProtKB-SubCell"/>
</dbReference>
<dbReference type="Pfam" id="PF06580">
    <property type="entry name" value="His_kinase"/>
    <property type="match status" value="1"/>
</dbReference>
<gene>
    <name evidence="7" type="ORF">IAB89_09610</name>
</gene>
<comment type="caution">
    <text evidence="7">The sequence shown here is derived from an EMBL/GenBank/DDBJ whole genome shotgun (WGS) entry which is preliminary data.</text>
</comment>
<proteinExistence type="predicted"/>
<dbReference type="InterPro" id="IPR036890">
    <property type="entry name" value="HATPase_C_sf"/>
</dbReference>
<dbReference type="EMBL" id="DVGZ01000104">
    <property type="protein sequence ID" value="HIR47892.1"/>
    <property type="molecule type" value="Genomic_DNA"/>
</dbReference>
<dbReference type="InterPro" id="IPR003594">
    <property type="entry name" value="HATPase_dom"/>
</dbReference>
<feature type="transmembrane region" description="Helical" evidence="5">
    <location>
        <begin position="264"/>
        <end position="285"/>
    </location>
</feature>
<keyword evidence="3" id="KW-0808">Transferase</keyword>
<dbReference type="InterPro" id="IPR010559">
    <property type="entry name" value="Sig_transdc_His_kin_internal"/>
</dbReference>
<keyword evidence="5" id="KW-0472">Membrane</keyword>
<evidence type="ECO:0000313" key="7">
    <source>
        <dbReference type="EMBL" id="HIR47892.1"/>
    </source>
</evidence>
<dbReference type="SMART" id="SM00387">
    <property type="entry name" value="HATPase_c"/>
    <property type="match status" value="1"/>
</dbReference>
<keyword evidence="4 7" id="KW-0418">Kinase</keyword>
<dbReference type="SUPFAM" id="SSF55874">
    <property type="entry name" value="ATPase domain of HSP90 chaperone/DNA topoisomerase II/histidine kinase"/>
    <property type="match status" value="1"/>
</dbReference>
<reference evidence="7" key="1">
    <citation type="submission" date="2020-10" db="EMBL/GenBank/DDBJ databases">
        <authorList>
            <person name="Gilroy R."/>
        </authorList>
    </citation>
    <scope>NUCLEOTIDE SEQUENCE</scope>
    <source>
        <strain evidence="7">ChiSxjej1B13-7958</strain>
    </source>
</reference>
<dbReference type="Pfam" id="PF00672">
    <property type="entry name" value="HAMP"/>
    <property type="match status" value="1"/>
</dbReference>
<accession>A0A9D1ANJ8</accession>
<dbReference type="PANTHER" id="PTHR34220:SF7">
    <property type="entry name" value="SENSOR HISTIDINE KINASE YPDA"/>
    <property type="match status" value="1"/>
</dbReference>
<dbReference type="CDD" id="cd06225">
    <property type="entry name" value="HAMP"/>
    <property type="match status" value="1"/>
</dbReference>
<keyword evidence="2" id="KW-0597">Phosphoprotein</keyword>